<reference evidence="2 3" key="1">
    <citation type="submission" date="2019-03" db="EMBL/GenBank/DDBJ databases">
        <title>First draft genome of Liparis tanakae, snailfish: a comprehensive survey of snailfish specific genes.</title>
        <authorList>
            <person name="Kim W."/>
            <person name="Song I."/>
            <person name="Jeong J.-H."/>
            <person name="Kim D."/>
            <person name="Kim S."/>
            <person name="Ryu S."/>
            <person name="Song J.Y."/>
            <person name="Lee S.K."/>
        </authorList>
    </citation>
    <scope>NUCLEOTIDE SEQUENCE [LARGE SCALE GENOMIC DNA]</scope>
    <source>
        <tissue evidence="2">Muscle</tissue>
    </source>
</reference>
<protein>
    <submittedName>
        <fullName evidence="2">Uncharacterized protein</fullName>
    </submittedName>
</protein>
<dbReference type="EMBL" id="SRLO01000143">
    <property type="protein sequence ID" value="TNN72031.1"/>
    <property type="molecule type" value="Genomic_DNA"/>
</dbReference>
<sequence>MEAGLRCTPRRTMLYSSNAGGDRAVLQTHRGDAGRCRHTEETQGGADTARRRRAVQAERDSDLESAGSPAEGAARRFFIPKALVEKVSLEGVSVKRIYTKKDASPGSRPAVVAVGVGEGGRPLGAGPSSPREAARSPFRFLRVGALRHSEGKRRPARQQPGHDTTSSWSRDRRLPEPGGDEPPGAPGGEWYPLLLAVVVASAAERHPEGRLTTTLLLSRWERGGRQGGPLEMAERQPLEKGGGEDWRGVEAWTGARQSLE</sequence>
<feature type="region of interest" description="Disordered" evidence="1">
    <location>
        <begin position="102"/>
        <end position="187"/>
    </location>
</feature>
<evidence type="ECO:0000256" key="1">
    <source>
        <dbReference type="SAM" id="MobiDB-lite"/>
    </source>
</evidence>
<dbReference type="AlphaFoldDB" id="A0A4Z2I2N1"/>
<gene>
    <name evidence="2" type="ORF">EYF80_017819</name>
</gene>
<feature type="region of interest" description="Disordered" evidence="1">
    <location>
        <begin position="222"/>
        <end position="248"/>
    </location>
</feature>
<evidence type="ECO:0000313" key="2">
    <source>
        <dbReference type="EMBL" id="TNN72031.1"/>
    </source>
</evidence>
<name>A0A4Z2I2N1_9TELE</name>
<comment type="caution">
    <text evidence="2">The sequence shown here is derived from an EMBL/GenBank/DDBJ whole genome shotgun (WGS) entry which is preliminary data.</text>
</comment>
<dbReference type="Proteomes" id="UP000314294">
    <property type="component" value="Unassembled WGS sequence"/>
</dbReference>
<feature type="compositionally biased region" description="Basic and acidic residues" evidence="1">
    <location>
        <begin position="232"/>
        <end position="248"/>
    </location>
</feature>
<evidence type="ECO:0000313" key="3">
    <source>
        <dbReference type="Proteomes" id="UP000314294"/>
    </source>
</evidence>
<proteinExistence type="predicted"/>
<feature type="region of interest" description="Disordered" evidence="1">
    <location>
        <begin position="29"/>
        <end position="70"/>
    </location>
</feature>
<keyword evidence="3" id="KW-1185">Reference proteome</keyword>
<accession>A0A4Z2I2N1</accession>
<feature type="compositionally biased region" description="Basic and acidic residues" evidence="1">
    <location>
        <begin position="29"/>
        <end position="41"/>
    </location>
</feature>
<organism evidence="2 3">
    <name type="scientific">Liparis tanakae</name>
    <name type="common">Tanaka's snailfish</name>
    <dbReference type="NCBI Taxonomy" id="230148"/>
    <lineage>
        <taxon>Eukaryota</taxon>
        <taxon>Metazoa</taxon>
        <taxon>Chordata</taxon>
        <taxon>Craniata</taxon>
        <taxon>Vertebrata</taxon>
        <taxon>Euteleostomi</taxon>
        <taxon>Actinopterygii</taxon>
        <taxon>Neopterygii</taxon>
        <taxon>Teleostei</taxon>
        <taxon>Neoteleostei</taxon>
        <taxon>Acanthomorphata</taxon>
        <taxon>Eupercaria</taxon>
        <taxon>Perciformes</taxon>
        <taxon>Cottioidei</taxon>
        <taxon>Cottales</taxon>
        <taxon>Liparidae</taxon>
        <taxon>Liparis</taxon>
    </lineage>
</organism>